<dbReference type="PROSITE" id="PS50923">
    <property type="entry name" value="SUSHI"/>
    <property type="match status" value="3"/>
</dbReference>
<dbReference type="CTD" id="4179"/>
<evidence type="ECO:0000256" key="6">
    <source>
        <dbReference type="ARBA" id="ARBA00023136"/>
    </source>
</evidence>
<feature type="disulfide bond" evidence="11">
    <location>
        <begin position="165"/>
        <end position="192"/>
    </location>
</feature>
<dbReference type="OrthoDB" id="6127264at2759"/>
<evidence type="ECO:0000256" key="13">
    <source>
        <dbReference type="SAM" id="Phobius"/>
    </source>
</evidence>
<dbReference type="KEGG" id="lww:102750233"/>
<keyword evidence="5" id="KW-0677">Repeat</keyword>
<keyword evidence="9" id="KW-0278">Fertilization</keyword>
<evidence type="ECO:0000259" key="14">
    <source>
        <dbReference type="PROSITE" id="PS50923"/>
    </source>
</evidence>
<dbReference type="FunFam" id="2.10.70.10:FF:000014">
    <property type="entry name" value="Membrane cofactor protein"/>
    <property type="match status" value="1"/>
</dbReference>
<dbReference type="InterPro" id="IPR051277">
    <property type="entry name" value="SEZ6_CSMD_C4BPB_Regulators"/>
</dbReference>
<comment type="caution">
    <text evidence="11">Lacks conserved residue(s) required for the propagation of feature annotation.</text>
</comment>
<dbReference type="InterPro" id="IPR035976">
    <property type="entry name" value="Sushi/SCR/CCP_sf"/>
</dbReference>
<evidence type="ECO:0000313" key="15">
    <source>
        <dbReference type="Proteomes" id="UP000245341"/>
    </source>
</evidence>
<feature type="transmembrane region" description="Helical" evidence="13">
    <location>
        <begin position="246"/>
        <end position="269"/>
    </location>
</feature>
<accession>A0A7F8QD10</accession>
<keyword evidence="4" id="KW-0732">Signal</keyword>
<evidence type="ECO:0000256" key="7">
    <source>
        <dbReference type="ARBA" id="ARBA00023157"/>
    </source>
</evidence>
<evidence type="ECO:0000256" key="5">
    <source>
        <dbReference type="ARBA" id="ARBA00022737"/>
    </source>
</evidence>
<proteinExistence type="predicted"/>
<keyword evidence="15" id="KW-1185">Reference proteome</keyword>
<evidence type="ECO:0000256" key="2">
    <source>
        <dbReference type="ARBA" id="ARBA00017517"/>
    </source>
</evidence>
<name>A0A7F8QD10_LEPWE</name>
<feature type="non-terminal residue" evidence="16">
    <location>
        <position position="1"/>
    </location>
</feature>
<keyword evidence="3 11" id="KW-0768">Sushi</keyword>
<dbReference type="CDD" id="cd00033">
    <property type="entry name" value="CCP"/>
    <property type="match status" value="3"/>
</dbReference>
<evidence type="ECO:0000256" key="8">
    <source>
        <dbReference type="ARBA" id="ARBA00023180"/>
    </source>
</evidence>
<dbReference type="AlphaFoldDB" id="A0A7F8QD10"/>
<feature type="domain" description="Sushi" evidence="14">
    <location>
        <begin position="135"/>
        <end position="194"/>
    </location>
</feature>
<evidence type="ECO:0000256" key="3">
    <source>
        <dbReference type="ARBA" id="ARBA00022659"/>
    </source>
</evidence>
<dbReference type="InterPro" id="IPR000436">
    <property type="entry name" value="Sushi_SCR_CCP_dom"/>
</dbReference>
<evidence type="ECO:0000256" key="11">
    <source>
        <dbReference type="PROSITE-ProRule" id="PRU00302"/>
    </source>
</evidence>
<dbReference type="PANTHER" id="PTHR45656:SF15">
    <property type="entry name" value="SUSHI DOMAIN-CONTAINING PROTEIN"/>
    <property type="match status" value="1"/>
</dbReference>
<evidence type="ECO:0000256" key="10">
    <source>
        <dbReference type="ARBA" id="ARBA00047055"/>
    </source>
</evidence>
<evidence type="ECO:0000256" key="1">
    <source>
        <dbReference type="ARBA" id="ARBA00004167"/>
    </source>
</evidence>
<dbReference type="Pfam" id="PF00084">
    <property type="entry name" value="Sushi"/>
    <property type="match status" value="3"/>
</dbReference>
<organism evidence="15 16">
    <name type="scientific">Leptonychotes weddellii</name>
    <name type="common">Weddell seal</name>
    <name type="synonym">Otaria weddellii</name>
    <dbReference type="NCBI Taxonomy" id="9713"/>
    <lineage>
        <taxon>Eukaryota</taxon>
        <taxon>Metazoa</taxon>
        <taxon>Chordata</taxon>
        <taxon>Craniata</taxon>
        <taxon>Vertebrata</taxon>
        <taxon>Euteleostomi</taxon>
        <taxon>Mammalia</taxon>
        <taxon>Eutheria</taxon>
        <taxon>Laurasiatheria</taxon>
        <taxon>Carnivora</taxon>
        <taxon>Caniformia</taxon>
        <taxon>Pinnipedia</taxon>
        <taxon>Phocidae</taxon>
        <taxon>Monachinae</taxon>
        <taxon>Lobodontini</taxon>
        <taxon>Leptonychotes</taxon>
    </lineage>
</organism>
<dbReference type="SMART" id="SM00032">
    <property type="entry name" value="CCP"/>
    <property type="match status" value="3"/>
</dbReference>
<keyword evidence="7 11" id="KW-1015">Disulfide bond</keyword>
<comment type="subcellular location">
    <subcellularLocation>
        <location evidence="1">Membrane</location>
        <topology evidence="1">Single-pass membrane protein</topology>
    </subcellularLocation>
</comment>
<keyword evidence="13" id="KW-0812">Transmembrane</keyword>
<evidence type="ECO:0000256" key="4">
    <source>
        <dbReference type="ARBA" id="ARBA00022729"/>
    </source>
</evidence>
<keyword evidence="6 13" id="KW-0472">Membrane</keyword>
<evidence type="ECO:0000313" key="16">
    <source>
        <dbReference type="RefSeq" id="XP_030879114.1"/>
    </source>
</evidence>
<gene>
    <name evidence="16" type="primary">CD46</name>
</gene>
<feature type="region of interest" description="Disordered" evidence="12">
    <location>
        <begin position="204"/>
        <end position="240"/>
    </location>
</feature>
<feature type="domain" description="Sushi" evidence="14">
    <location>
        <begin position="3"/>
        <end position="68"/>
    </location>
</feature>
<dbReference type="GO" id="GO:0016020">
    <property type="term" value="C:membrane"/>
    <property type="evidence" value="ECO:0007669"/>
    <property type="project" value="UniProtKB-SubCell"/>
</dbReference>
<keyword evidence="13" id="KW-1133">Transmembrane helix</keyword>
<reference evidence="16" key="1">
    <citation type="submission" date="2025-08" db="UniProtKB">
        <authorList>
            <consortium name="RefSeq"/>
        </authorList>
    </citation>
    <scope>IDENTIFICATION</scope>
    <source>
        <tissue evidence="16">Liver</tissue>
    </source>
</reference>
<dbReference type="Gene3D" id="2.10.70.10">
    <property type="entry name" value="Complement Module, domain 1"/>
    <property type="match status" value="3"/>
</dbReference>
<sequence length="291" mass="31926">LEKLCEHPREPVNGQVVGVNGSFIFGSQVHYSCNEGFRLIGKRIVYCELSNHDENSLRWSDDTPLCAKIMCPSPGKIPNGKHTGSEKDEFEYNEGVTYSCDPSSGPDEYSLIGERRLICSGDGVWSSDPPQCKVVKCPFPDPENGRLISGFRKKYYYRTTVKFECLPGFYHEGSSTAVCGSNSTWEPAQPMCLKVLTPLSTSPPILNHTVSTPPSTKPPISSVSGPPPSPGDESTPEDTETLGKGITAVIVLSVLAGLVLLGCILYRFYRHKKKGTYQTGESHREVKFNSL</sequence>
<dbReference type="GO" id="GO:0007338">
    <property type="term" value="P:single fertilization"/>
    <property type="evidence" value="ECO:0007669"/>
    <property type="project" value="UniProtKB-KW"/>
</dbReference>
<dbReference type="RefSeq" id="XP_030879114.1">
    <property type="nucleotide sequence ID" value="XM_031023254.1"/>
</dbReference>
<keyword evidence="8" id="KW-0325">Glycoprotein</keyword>
<evidence type="ECO:0000256" key="9">
    <source>
        <dbReference type="ARBA" id="ARBA00023279"/>
    </source>
</evidence>
<dbReference type="PANTHER" id="PTHR45656">
    <property type="entry name" value="PROTEIN CBR-CLEC-78"/>
    <property type="match status" value="1"/>
</dbReference>
<dbReference type="GeneID" id="102750233"/>
<feature type="compositionally biased region" description="Low complexity" evidence="12">
    <location>
        <begin position="209"/>
        <end position="224"/>
    </location>
</feature>
<protein>
    <recommendedName>
        <fullName evidence="2">Membrane cofactor protein</fullName>
    </recommendedName>
</protein>
<dbReference type="SUPFAM" id="SSF57535">
    <property type="entry name" value="Complement control module/SCR domain"/>
    <property type="match status" value="3"/>
</dbReference>
<comment type="subunit">
    <text evidence="10">Interacts with C3b. Interacts with C4b. Interacts with moesin/MSN.</text>
</comment>
<dbReference type="Proteomes" id="UP000245341">
    <property type="component" value="Unplaced"/>
</dbReference>
<dbReference type="FunFam" id="2.10.70.10:FF:000042">
    <property type="entry name" value="Membrane cofactor protein"/>
    <property type="match status" value="1"/>
</dbReference>
<feature type="domain" description="Sushi" evidence="14">
    <location>
        <begin position="69"/>
        <end position="134"/>
    </location>
</feature>
<evidence type="ECO:0000256" key="12">
    <source>
        <dbReference type="SAM" id="MobiDB-lite"/>
    </source>
</evidence>